<evidence type="ECO:0000313" key="3">
    <source>
        <dbReference type="Proteomes" id="UP000434580"/>
    </source>
</evidence>
<keyword evidence="1" id="KW-1133">Transmembrane helix</keyword>
<name>A0A5S9P4X5_9GAMM</name>
<sequence>MRTQNKLQQQLVNINSLSVIERQHLARRLHAEVHEGVIDNADVSRFTQNVFERDRDVNLIQTLCDGDRYIGYVAVGIEAIAMDANAQHFAGRKIALGTLRVMVQPEYRGKWSPSPVLAFTIVKYKCLHPLRVFVLFSAVLSPTAYSLLFRLTDEIYPNYKFETPKLQAEFMRIFAKNEWGQDYSACYPPFTVDLGSSIKNEQERIHSKRFRNPHFNYYVNTGNPEFMHGKALIIVALLPLSQLFVIAKKMLRSRKLSRR</sequence>
<feature type="transmembrane region" description="Helical" evidence="1">
    <location>
        <begin position="132"/>
        <end position="151"/>
    </location>
</feature>
<proteinExistence type="predicted"/>
<keyword evidence="1" id="KW-0812">Transmembrane</keyword>
<accession>A0A5S9P4X5</accession>
<evidence type="ECO:0000313" key="2">
    <source>
        <dbReference type="EMBL" id="CAA0098204.1"/>
    </source>
</evidence>
<keyword evidence="1" id="KW-0472">Membrane</keyword>
<dbReference type="EMBL" id="CACSII010000006">
    <property type="protein sequence ID" value="CAA0098204.1"/>
    <property type="molecule type" value="Genomic_DNA"/>
</dbReference>
<organism evidence="2 3">
    <name type="scientific">BD1-7 clade bacterium</name>
    <dbReference type="NCBI Taxonomy" id="2029982"/>
    <lineage>
        <taxon>Bacteria</taxon>
        <taxon>Pseudomonadati</taxon>
        <taxon>Pseudomonadota</taxon>
        <taxon>Gammaproteobacteria</taxon>
        <taxon>Cellvibrionales</taxon>
        <taxon>Spongiibacteraceae</taxon>
        <taxon>BD1-7 clade</taxon>
    </lineage>
</organism>
<dbReference type="AlphaFoldDB" id="A0A5S9P4X5"/>
<feature type="transmembrane region" description="Helical" evidence="1">
    <location>
        <begin position="231"/>
        <end position="251"/>
    </location>
</feature>
<gene>
    <name evidence="2" type="ORF">DPBNPPHM_03603</name>
</gene>
<protein>
    <submittedName>
        <fullName evidence="2">Uncharacterized protein</fullName>
    </submittedName>
</protein>
<evidence type="ECO:0000256" key="1">
    <source>
        <dbReference type="SAM" id="Phobius"/>
    </source>
</evidence>
<dbReference type="Proteomes" id="UP000434580">
    <property type="component" value="Unassembled WGS sequence"/>
</dbReference>
<reference evidence="2 3" key="1">
    <citation type="submission" date="2019-11" db="EMBL/GenBank/DDBJ databases">
        <authorList>
            <person name="Holert J."/>
        </authorList>
    </citation>
    <scope>NUCLEOTIDE SEQUENCE [LARGE SCALE GENOMIC DNA]</scope>
    <source>
        <strain evidence="2">BC5_2</strain>
    </source>
</reference>